<dbReference type="EMBL" id="JAGETQ010000026">
    <property type="protein sequence ID" value="MBO1916048.1"/>
    <property type="molecule type" value="Genomic_DNA"/>
</dbReference>
<dbReference type="Proteomes" id="UP000664477">
    <property type="component" value="Unassembled WGS sequence"/>
</dbReference>
<comment type="caution">
    <text evidence="1">The sequence shown here is derived from an EMBL/GenBank/DDBJ whole genome shotgun (WGS) entry which is preliminary data.</text>
</comment>
<accession>A0A939SR75</accession>
<protein>
    <submittedName>
        <fullName evidence="1">AAA family ATPase</fullName>
    </submittedName>
</protein>
<name>A0A939SR75_PRORE</name>
<evidence type="ECO:0000313" key="1">
    <source>
        <dbReference type="EMBL" id="MBO1916048.1"/>
    </source>
</evidence>
<evidence type="ECO:0000313" key="2">
    <source>
        <dbReference type="Proteomes" id="UP000664477"/>
    </source>
</evidence>
<proteinExistence type="predicted"/>
<organism evidence="1 2">
    <name type="scientific">Providencia rettgeri</name>
    <dbReference type="NCBI Taxonomy" id="587"/>
    <lineage>
        <taxon>Bacteria</taxon>
        <taxon>Pseudomonadati</taxon>
        <taxon>Pseudomonadota</taxon>
        <taxon>Gammaproteobacteria</taxon>
        <taxon>Enterobacterales</taxon>
        <taxon>Morganellaceae</taxon>
        <taxon>Providencia</taxon>
    </lineage>
</organism>
<dbReference type="Pfam" id="PF13500">
    <property type="entry name" value="AAA_26"/>
    <property type="match status" value="1"/>
</dbReference>
<sequence length="33" mass="3540">MSRTIMLIPTGTSVGLTSVSLGVVRSMEQKVFN</sequence>
<gene>
    <name evidence="1" type="ORF">J4727_06850</name>
</gene>
<dbReference type="AlphaFoldDB" id="A0A939SR75"/>
<reference evidence="1" key="1">
    <citation type="submission" date="2021-03" db="EMBL/GenBank/DDBJ databases">
        <title>Molecular epidemiology and mechanisms of colistin and carbapenem resistance in Enterobacteriaceae from clinical isolates, the environment and porcine samples in Pretoria, South Africa.</title>
        <authorList>
            <person name="Bogoshi D."/>
            <person name="Mbelle N.M."/>
            <person name="Naidoo V."/>
            <person name="Osei Sekyere J."/>
        </authorList>
    </citation>
    <scope>NUCLEOTIDE SEQUENCE</scope>
    <source>
        <strain evidence="1">C052</strain>
    </source>
</reference>